<dbReference type="InterPro" id="IPR006533">
    <property type="entry name" value="T6SS_Vgr_RhsGE"/>
</dbReference>
<dbReference type="Pfam" id="PF04717">
    <property type="entry name" value="Phage_base_V"/>
    <property type="match status" value="1"/>
</dbReference>
<evidence type="ECO:0000313" key="3">
    <source>
        <dbReference type="Proteomes" id="UP000199403"/>
    </source>
</evidence>
<dbReference type="AlphaFoldDB" id="A0A1H6U9I5"/>
<dbReference type="InterPro" id="IPR006531">
    <property type="entry name" value="Gp5/Vgr_OB"/>
</dbReference>
<reference evidence="3" key="1">
    <citation type="submission" date="2016-10" db="EMBL/GenBank/DDBJ databases">
        <authorList>
            <person name="Varghese N."/>
            <person name="Submissions S."/>
        </authorList>
    </citation>
    <scope>NUCLEOTIDE SEQUENCE [LARGE SCALE GENOMIC DNA]</scope>
    <source>
        <strain evidence="3">IBRC-M 10761</strain>
    </source>
</reference>
<dbReference type="STRING" id="1416801.SAMN05192553_101528"/>
<dbReference type="OrthoDB" id="1907165at2"/>
<dbReference type="EMBL" id="FNZH01000001">
    <property type="protein sequence ID" value="SEI84930.1"/>
    <property type="molecule type" value="Genomic_DNA"/>
</dbReference>
<organism evidence="2 3">
    <name type="scientific">Cyclobacterium xiamenense</name>
    <dbReference type="NCBI Taxonomy" id="1297121"/>
    <lineage>
        <taxon>Bacteria</taxon>
        <taxon>Pseudomonadati</taxon>
        <taxon>Bacteroidota</taxon>
        <taxon>Cytophagia</taxon>
        <taxon>Cytophagales</taxon>
        <taxon>Cyclobacteriaceae</taxon>
        <taxon>Cyclobacterium</taxon>
    </lineage>
</organism>
<dbReference type="SUPFAM" id="SSF69255">
    <property type="entry name" value="gp5 N-terminal domain-like"/>
    <property type="match status" value="1"/>
</dbReference>
<protein>
    <submittedName>
        <fullName evidence="2">Rhs element Vgr protein</fullName>
    </submittedName>
</protein>
<evidence type="ECO:0000313" key="2">
    <source>
        <dbReference type="EMBL" id="SEI84930.1"/>
    </source>
</evidence>
<dbReference type="InterPro" id="IPR037026">
    <property type="entry name" value="Vgr_OB-fold_dom_sf"/>
</dbReference>
<name>A0A1H6U9I5_9BACT</name>
<dbReference type="Proteomes" id="UP000199403">
    <property type="component" value="Unassembled WGS sequence"/>
</dbReference>
<feature type="domain" description="Gp5/Type VI secretion system Vgr protein OB-fold" evidence="1">
    <location>
        <begin position="378"/>
        <end position="452"/>
    </location>
</feature>
<dbReference type="NCBIfam" id="TIGR01646">
    <property type="entry name" value="vgr_GE"/>
    <property type="match status" value="1"/>
</dbReference>
<evidence type="ECO:0000259" key="1">
    <source>
        <dbReference type="Pfam" id="PF04717"/>
    </source>
</evidence>
<gene>
    <name evidence="2" type="ORF">SAMN05192553_101528</name>
</gene>
<dbReference type="SUPFAM" id="SSF69279">
    <property type="entry name" value="Phage tail proteins"/>
    <property type="match status" value="1"/>
</dbReference>
<sequence length="581" mass="63055">MRNNDVIQTGRSADLVTLELVVGDESVPDTVHIESVFVHREVNRIPFAKITLLDGDVPNRDFPLSNEETFLPGNEIEVLAGYHSDNARLFKGLIVNHRLRIRDGSQQLLIECRDPAYKMTQGRNSAYYYEQSDSELMEALIVKYGLQAAVESIDYVHPELIQYQCSDWDFLVTRAQANGMVVRVEDGTVFVAKPDLSQEILETATFGANILEFDAEMDGRNQFSSVESYAWNTTDQSMVKITGTDPALGLQGNISASQLAEKMGTGPLELKNGGRISESSLQEWADANWLIRQLAKVRGRVKFQGISQVVPGKIIALSGVGDRFSGNAYVSGVLHQLAGGNWTVDVQFGLDPQWFSEKVPLHGPAASGLVAAVKGLQVGKVSQLQDDPEAEERIMVTLPIINDAEQGIWCRVASLEAGEERGFVFRPEIGDEVIVGFINEDPNQAVVLGSLHSSKNTSPIPGSDDNHQKGYLSRTGIKLLVDDELGALTLETPAGKKLHLDDDADEISVSDEHGNSLVVNSDGMVFESSGNLTLKAARDLILEGSNVNIAAQAEFSAEGSAGSTLSSSAVTTVKGSLIRIN</sequence>
<keyword evidence="3" id="KW-1185">Reference proteome</keyword>
<accession>A0A1H6U9I5</accession>
<proteinExistence type="predicted"/>
<dbReference type="RefSeq" id="WP_092169064.1">
    <property type="nucleotide sequence ID" value="NZ_FNZH01000001.1"/>
</dbReference>
<dbReference type="Gene3D" id="2.40.50.230">
    <property type="entry name" value="Gp5 N-terminal domain"/>
    <property type="match status" value="1"/>
</dbReference>